<dbReference type="Proteomes" id="UP000234328">
    <property type="component" value="Unassembled WGS sequence"/>
</dbReference>
<dbReference type="RefSeq" id="WP_102070296.1">
    <property type="nucleotide sequence ID" value="NZ_PDNV01000007.1"/>
</dbReference>
<dbReference type="OrthoDB" id="8537001at2"/>
<evidence type="ECO:0000256" key="1">
    <source>
        <dbReference type="SAM" id="Phobius"/>
    </source>
</evidence>
<evidence type="ECO:0000313" key="2">
    <source>
        <dbReference type="EMBL" id="PLC53573.1"/>
    </source>
</evidence>
<dbReference type="EMBL" id="PDNV01000007">
    <property type="protein sequence ID" value="PLC53573.1"/>
    <property type="molecule type" value="Genomic_DNA"/>
</dbReference>
<accession>A0A2N4UEX6</accession>
<reference evidence="2 3" key="1">
    <citation type="submission" date="2017-10" db="EMBL/GenBank/DDBJ databases">
        <title>Two draft genome sequences of Pusillimonas sp. strains isolated from a nitrate- and radionuclide-contaminated groundwater in Russia.</title>
        <authorList>
            <person name="Grouzdev D.S."/>
            <person name="Tourova T.P."/>
            <person name="Goeva M.A."/>
            <person name="Babich T.L."/>
            <person name="Sokolova D.S."/>
            <person name="Abdullin R."/>
            <person name="Poltaraus A.B."/>
            <person name="Toshchakov S.V."/>
            <person name="Nazina T.N."/>
        </authorList>
    </citation>
    <scope>NUCLEOTIDE SEQUENCE [LARGE SCALE GENOMIC DNA]</scope>
    <source>
        <strain evidence="2 3">JR1/69-2-13</strain>
    </source>
</reference>
<keyword evidence="1" id="KW-1133">Transmembrane helix</keyword>
<keyword evidence="1" id="KW-0812">Transmembrane</keyword>
<keyword evidence="3" id="KW-1185">Reference proteome</keyword>
<organism evidence="2 3">
    <name type="scientific">Pollutimonas nitritireducens</name>
    <dbReference type="NCBI Taxonomy" id="2045209"/>
    <lineage>
        <taxon>Bacteria</taxon>
        <taxon>Pseudomonadati</taxon>
        <taxon>Pseudomonadota</taxon>
        <taxon>Betaproteobacteria</taxon>
        <taxon>Burkholderiales</taxon>
        <taxon>Alcaligenaceae</taxon>
        <taxon>Pollutimonas</taxon>
    </lineage>
</organism>
<protein>
    <submittedName>
        <fullName evidence="2">Uncharacterized protein</fullName>
    </submittedName>
</protein>
<gene>
    <name evidence="2" type="ORF">CR155_12150</name>
</gene>
<name>A0A2N4UEX6_9BURK</name>
<keyword evidence="1" id="KW-0472">Membrane</keyword>
<feature type="transmembrane region" description="Helical" evidence="1">
    <location>
        <begin position="28"/>
        <end position="49"/>
    </location>
</feature>
<evidence type="ECO:0000313" key="3">
    <source>
        <dbReference type="Proteomes" id="UP000234328"/>
    </source>
</evidence>
<feature type="transmembrane region" description="Helical" evidence="1">
    <location>
        <begin position="55"/>
        <end position="82"/>
    </location>
</feature>
<sequence length="115" mass="12585">MSIFNILPGYVRTPPGLERVILRRMPRAFAIGTVALGLPSLTVRLAQWIAGGDEWAVLVSAIDICALSVFFLYWQICLFLTLSAFIVMVMKGPAYVADAYPLQDAETPGRPGPDD</sequence>
<comment type="caution">
    <text evidence="2">The sequence shown here is derived from an EMBL/GenBank/DDBJ whole genome shotgun (WGS) entry which is preliminary data.</text>
</comment>
<proteinExistence type="predicted"/>
<dbReference type="AlphaFoldDB" id="A0A2N4UEX6"/>